<dbReference type="GO" id="GO:0005730">
    <property type="term" value="C:nucleolus"/>
    <property type="evidence" value="ECO:0007669"/>
    <property type="project" value="TreeGrafter"/>
</dbReference>
<feature type="region of interest" description="Disordered" evidence="4">
    <location>
        <begin position="1"/>
        <end position="63"/>
    </location>
</feature>
<feature type="compositionally biased region" description="Acidic residues" evidence="4">
    <location>
        <begin position="52"/>
        <end position="63"/>
    </location>
</feature>
<organism evidence="5 6">
    <name type="scientific">Coemansia asiatica</name>
    <dbReference type="NCBI Taxonomy" id="1052880"/>
    <lineage>
        <taxon>Eukaryota</taxon>
        <taxon>Fungi</taxon>
        <taxon>Fungi incertae sedis</taxon>
        <taxon>Zoopagomycota</taxon>
        <taxon>Kickxellomycotina</taxon>
        <taxon>Kickxellomycetes</taxon>
        <taxon>Kickxellales</taxon>
        <taxon>Kickxellaceae</taxon>
        <taxon>Coemansia</taxon>
    </lineage>
</organism>
<protein>
    <submittedName>
        <fullName evidence="5">Nucleolar Complex 2 protein</fullName>
    </submittedName>
</protein>
<dbReference type="PANTHER" id="PTHR12687">
    <property type="entry name" value="NUCLEOLAR COMPLEX 2 AND RAD4-RELATED"/>
    <property type="match status" value="1"/>
</dbReference>
<keyword evidence="3" id="KW-0539">Nucleus</keyword>
<dbReference type="PANTHER" id="PTHR12687:SF4">
    <property type="entry name" value="NUCLEOLAR COMPLEX PROTEIN 2 HOMOLOG"/>
    <property type="match status" value="1"/>
</dbReference>
<feature type="region of interest" description="Disordered" evidence="4">
    <location>
        <begin position="84"/>
        <end position="225"/>
    </location>
</feature>
<keyword evidence="6" id="KW-1185">Reference proteome</keyword>
<dbReference type="GO" id="GO:0005654">
    <property type="term" value="C:nucleoplasm"/>
    <property type="evidence" value="ECO:0007669"/>
    <property type="project" value="TreeGrafter"/>
</dbReference>
<evidence type="ECO:0000256" key="2">
    <source>
        <dbReference type="ARBA" id="ARBA00005907"/>
    </source>
</evidence>
<sequence length="733" mass="82611">MGKAKKSTKKFNKNHLKGELARRNKFRKTKQLIKKREQKKSKRSGSSHDEHSDDDFTGIEEVDGLAEFAESSLKGAGASMDVSKFMEADPNKGGSSDESDSEDIDALLSEGDSEIESGSDNDNEEMLSGSDADEAEEIEAAEDEELGSDEEKSFKEQFESMKEKDPEFFKFMQSNDPEFLKTMEEAAEDEDEDEDDEDEDEEQKKGNGKNEDKDDDQDLEMGSADKRKGVLVTAGLLKSWERQVAGKRSLRSFKRLLLAFYSASHMNAESDSSSSMPFRIEGVTVFNKTIATAIRVAPAAFKHYAPVEDGKINRKASGKKWNVVQALVKSYLSSLLALMGQMSDVVMVQYLIKECERMIPYYGCFVRSTRDLVKELLRQFGSASANDSVRILALLVLRQLVSASGTEIADMALKGIYLTYVRSSNVRNIGSLARIQLMRNCGVELYGNDASASYQHAFVYIRQLAIHLRNSMQLRSKESFRAIYNWQFINSLHFWTEVLATYCGDRADEQPEFCATLESLVYPLTQILLGVARLVPTAKFFPLRTHCLSQLLRLSSATGIYIPVLPMIIEMLESPDFLSRRPIKSTLKRPQFEALLKVPGQYDHTRVYLEVVLEHAFDLLADAFASQSVRIAFPEWCVPAVLQIKRWRKRAGQSWPKFSKQLQGLLEKIEQTSRVVQQRRSKVDFAPANFTGANQFMNDVSADETPIGAYAASLRKLRAQQRATLFEAEANNN</sequence>
<feature type="compositionally biased region" description="Acidic residues" evidence="4">
    <location>
        <begin position="97"/>
        <end position="148"/>
    </location>
</feature>
<dbReference type="Pfam" id="PF03715">
    <property type="entry name" value="Noc2"/>
    <property type="match status" value="1"/>
</dbReference>
<name>A0A9W7XQ21_9FUNG</name>
<comment type="similarity">
    <text evidence="2">Belongs to the NOC2 family.</text>
</comment>
<feature type="compositionally biased region" description="Basic residues" evidence="4">
    <location>
        <begin position="23"/>
        <end position="45"/>
    </location>
</feature>
<feature type="compositionally biased region" description="Basic and acidic residues" evidence="4">
    <location>
        <begin position="202"/>
        <end position="212"/>
    </location>
</feature>
<comment type="subcellular location">
    <subcellularLocation>
        <location evidence="1">Nucleus</location>
    </subcellularLocation>
</comment>
<proteinExistence type="inferred from homology"/>
<dbReference type="GO" id="GO:0042273">
    <property type="term" value="P:ribosomal large subunit biogenesis"/>
    <property type="evidence" value="ECO:0007669"/>
    <property type="project" value="TreeGrafter"/>
</dbReference>
<feature type="compositionally biased region" description="Basic and acidic residues" evidence="4">
    <location>
        <begin position="149"/>
        <end position="168"/>
    </location>
</feature>
<feature type="compositionally biased region" description="Basic residues" evidence="4">
    <location>
        <begin position="1"/>
        <end position="15"/>
    </location>
</feature>
<evidence type="ECO:0000256" key="3">
    <source>
        <dbReference type="ARBA" id="ARBA00023242"/>
    </source>
</evidence>
<comment type="caution">
    <text evidence="5">The sequence shown here is derived from an EMBL/GenBank/DDBJ whole genome shotgun (WGS) entry which is preliminary data.</text>
</comment>
<evidence type="ECO:0000313" key="5">
    <source>
        <dbReference type="EMBL" id="KAJ1647744.1"/>
    </source>
</evidence>
<dbReference type="InterPro" id="IPR005343">
    <property type="entry name" value="Noc2"/>
</dbReference>
<evidence type="ECO:0000313" key="6">
    <source>
        <dbReference type="Proteomes" id="UP001145021"/>
    </source>
</evidence>
<accession>A0A9W7XQ21</accession>
<gene>
    <name evidence="5" type="primary">NOC2</name>
    <name evidence="5" type="ORF">LPJ64_000922</name>
</gene>
<dbReference type="GO" id="GO:0030690">
    <property type="term" value="C:Noc1p-Noc2p complex"/>
    <property type="evidence" value="ECO:0007669"/>
    <property type="project" value="TreeGrafter"/>
</dbReference>
<dbReference type="AlphaFoldDB" id="A0A9W7XQ21"/>
<feature type="compositionally biased region" description="Acidic residues" evidence="4">
    <location>
        <begin position="185"/>
        <end position="201"/>
    </location>
</feature>
<dbReference type="EMBL" id="JANBOH010000021">
    <property type="protein sequence ID" value="KAJ1647744.1"/>
    <property type="molecule type" value="Genomic_DNA"/>
</dbReference>
<evidence type="ECO:0000256" key="1">
    <source>
        <dbReference type="ARBA" id="ARBA00004123"/>
    </source>
</evidence>
<dbReference type="Proteomes" id="UP001145021">
    <property type="component" value="Unassembled WGS sequence"/>
</dbReference>
<evidence type="ECO:0000256" key="4">
    <source>
        <dbReference type="SAM" id="MobiDB-lite"/>
    </source>
</evidence>
<dbReference type="GO" id="GO:0030691">
    <property type="term" value="C:Noc2p-Noc3p complex"/>
    <property type="evidence" value="ECO:0007669"/>
    <property type="project" value="TreeGrafter"/>
</dbReference>
<reference evidence="5" key="1">
    <citation type="submission" date="2022-07" db="EMBL/GenBank/DDBJ databases">
        <title>Phylogenomic reconstructions and comparative analyses of Kickxellomycotina fungi.</title>
        <authorList>
            <person name="Reynolds N.K."/>
            <person name="Stajich J.E."/>
            <person name="Barry K."/>
            <person name="Grigoriev I.V."/>
            <person name="Crous P."/>
            <person name="Smith M.E."/>
        </authorList>
    </citation>
    <scope>NUCLEOTIDE SEQUENCE</scope>
    <source>
        <strain evidence="5">NBRC 105413</strain>
    </source>
</reference>